<dbReference type="RefSeq" id="WP_120761882.1">
    <property type="nucleotide sequence ID" value="NZ_CP032630.1"/>
</dbReference>
<organism evidence="4 5">
    <name type="scientific">Protaetiibacter intestinalis</name>
    <dbReference type="NCBI Taxonomy" id="2419774"/>
    <lineage>
        <taxon>Bacteria</taxon>
        <taxon>Bacillati</taxon>
        <taxon>Actinomycetota</taxon>
        <taxon>Actinomycetes</taxon>
        <taxon>Micrococcales</taxon>
        <taxon>Microbacteriaceae</taxon>
        <taxon>Protaetiibacter</taxon>
    </lineage>
</organism>
<feature type="transmembrane region" description="Helical" evidence="2">
    <location>
        <begin position="217"/>
        <end position="238"/>
    </location>
</feature>
<dbReference type="CDD" id="cd01840">
    <property type="entry name" value="SGNH_hydrolase_yrhL_like"/>
    <property type="match status" value="1"/>
</dbReference>
<dbReference type="PANTHER" id="PTHR23028:SF53">
    <property type="entry name" value="ACYL_TRANSF_3 DOMAIN-CONTAINING PROTEIN"/>
    <property type="match status" value="1"/>
</dbReference>
<dbReference type="EMBL" id="CP032630">
    <property type="protein sequence ID" value="AYF97531.1"/>
    <property type="molecule type" value="Genomic_DNA"/>
</dbReference>
<gene>
    <name evidence="4" type="ORF">D7I47_04160</name>
</gene>
<dbReference type="InterPro" id="IPR002656">
    <property type="entry name" value="Acyl_transf_3_dom"/>
</dbReference>
<feature type="transmembrane region" description="Helical" evidence="2">
    <location>
        <begin position="275"/>
        <end position="298"/>
    </location>
</feature>
<dbReference type="AlphaFoldDB" id="A0A387B6Y2"/>
<dbReference type="SUPFAM" id="SSF52266">
    <property type="entry name" value="SGNH hydrolase"/>
    <property type="match status" value="1"/>
</dbReference>
<evidence type="ECO:0000313" key="5">
    <source>
        <dbReference type="Proteomes" id="UP000278886"/>
    </source>
</evidence>
<feature type="transmembrane region" description="Helical" evidence="2">
    <location>
        <begin position="186"/>
        <end position="205"/>
    </location>
</feature>
<reference evidence="5" key="1">
    <citation type="submission" date="2018-09" db="EMBL/GenBank/DDBJ databases">
        <title>Genome sequencing of strain 2DFWR-13.</title>
        <authorList>
            <person name="Heo J."/>
            <person name="Kim S.-J."/>
            <person name="Kwon S.-W."/>
        </authorList>
    </citation>
    <scope>NUCLEOTIDE SEQUENCE [LARGE SCALE GENOMIC DNA]</scope>
    <source>
        <strain evidence="5">2DFWR-13</strain>
    </source>
</reference>
<dbReference type="PANTHER" id="PTHR23028">
    <property type="entry name" value="ACETYLTRANSFERASE"/>
    <property type="match status" value="1"/>
</dbReference>
<evidence type="ECO:0000259" key="3">
    <source>
        <dbReference type="Pfam" id="PF01757"/>
    </source>
</evidence>
<feature type="transmembrane region" description="Helical" evidence="2">
    <location>
        <begin position="345"/>
        <end position="368"/>
    </location>
</feature>
<keyword evidence="5" id="KW-1185">Reference proteome</keyword>
<dbReference type="GO" id="GO:0016747">
    <property type="term" value="F:acyltransferase activity, transferring groups other than amino-acyl groups"/>
    <property type="evidence" value="ECO:0007669"/>
    <property type="project" value="InterPro"/>
</dbReference>
<dbReference type="GO" id="GO:0016020">
    <property type="term" value="C:membrane"/>
    <property type="evidence" value="ECO:0007669"/>
    <property type="project" value="TreeGrafter"/>
</dbReference>
<keyword evidence="4" id="KW-0808">Transferase</keyword>
<dbReference type="OrthoDB" id="3404679at2"/>
<name>A0A387B6Y2_9MICO</name>
<dbReference type="Pfam" id="PF01757">
    <property type="entry name" value="Acyl_transf_3"/>
    <property type="match status" value="1"/>
</dbReference>
<feature type="transmembrane region" description="Helical" evidence="2">
    <location>
        <begin position="164"/>
        <end position="181"/>
    </location>
</feature>
<sequence>MTASTRNVAPALARDSTPSAPATSRVAGLDGLRAFAVAVVVAFHLTPGAVVGGYLGVDVFFVVSGFIITRLLLAERARTGGIRLGGFWRRRARRLLPALAVLLLVTSTVALFVGGDVLVGLGGQLFGAVTFSSNWYYIATGSDYFAETAPELYRNLWSLAVEEQFYLLWPVLVLLVIVRIARPTRIVLLAAATVASALAMALLLTPGDPTRVYYGTGTHAFGLTLGALLAVVSQWWSARPLEWPRAARRALGWAGAVALAGLVALAVWMPGTAEWTYSGGLQGVAVLTAVVITAALVPASPLARGLELPPLRWVGERSYGIYLWHWPVFVLLVAALPSWRADTGLAWALGGIAAAVTVVAAALSYRFIETPIRRDGFRAVARRWAAGWRRPGRAVVASATATLLVLAGTAGTAIALVTQPAESEVQQRIEEGQRALEQTPSPSPTPTADAEQPGPPVQLRGDQITAIGDSVMLAAVPELQAAFPGIQIDAAVSRQMSVAPDLIQGLRDAGALRPVVVLALGTNGSISVDALERVRQIIGPDRELVVVTAQAPRGWIPTVNQRLAAFAWQYRNVELADWYTAVQPHLGELARDQVHFGHVGAGIFTATIQEALQRLAALPPLRDEAADESLPRPV</sequence>
<keyword evidence="2" id="KW-1133">Transmembrane helix</keyword>
<proteinExistence type="predicted"/>
<accession>A0A387B6Y2</accession>
<feature type="transmembrane region" description="Helical" evidence="2">
    <location>
        <begin position="394"/>
        <end position="417"/>
    </location>
</feature>
<evidence type="ECO:0000256" key="2">
    <source>
        <dbReference type="SAM" id="Phobius"/>
    </source>
</evidence>
<feature type="transmembrane region" description="Helical" evidence="2">
    <location>
        <begin position="51"/>
        <end position="73"/>
    </location>
</feature>
<feature type="region of interest" description="Disordered" evidence="1">
    <location>
        <begin position="1"/>
        <end position="21"/>
    </location>
</feature>
<feature type="transmembrane region" description="Helical" evidence="2">
    <location>
        <begin position="319"/>
        <end position="339"/>
    </location>
</feature>
<evidence type="ECO:0000313" key="4">
    <source>
        <dbReference type="EMBL" id="AYF97531.1"/>
    </source>
</evidence>
<dbReference type="InterPro" id="IPR050879">
    <property type="entry name" value="Acyltransferase_3"/>
</dbReference>
<keyword evidence="2" id="KW-0812">Transmembrane</keyword>
<keyword evidence="2" id="KW-0472">Membrane</keyword>
<feature type="region of interest" description="Disordered" evidence="1">
    <location>
        <begin position="434"/>
        <end position="458"/>
    </location>
</feature>
<evidence type="ECO:0000256" key="1">
    <source>
        <dbReference type="SAM" id="MobiDB-lite"/>
    </source>
</evidence>
<dbReference type="KEGG" id="lyd:D7I47_04160"/>
<protein>
    <submittedName>
        <fullName evidence="4">Acetyltransferase</fullName>
    </submittedName>
</protein>
<dbReference type="GO" id="GO:0009103">
    <property type="term" value="P:lipopolysaccharide biosynthetic process"/>
    <property type="evidence" value="ECO:0007669"/>
    <property type="project" value="TreeGrafter"/>
</dbReference>
<feature type="domain" description="Acyltransferase 3" evidence="3">
    <location>
        <begin position="27"/>
        <end position="360"/>
    </location>
</feature>
<feature type="transmembrane region" description="Helical" evidence="2">
    <location>
        <begin position="94"/>
        <end position="113"/>
    </location>
</feature>
<dbReference type="Proteomes" id="UP000278886">
    <property type="component" value="Chromosome"/>
</dbReference>
<feature type="transmembrane region" description="Helical" evidence="2">
    <location>
        <begin position="250"/>
        <end position="269"/>
    </location>
</feature>